<dbReference type="EMBL" id="LCJG01000016">
    <property type="protein sequence ID" value="KKT73123.1"/>
    <property type="molecule type" value="Genomic_DNA"/>
</dbReference>
<dbReference type="STRING" id="1618384.UW68_C0016G0003"/>
<dbReference type="AlphaFoldDB" id="A0A0G1JP87"/>
<dbReference type="Proteomes" id="UP000034835">
    <property type="component" value="Unassembled WGS sequence"/>
</dbReference>
<accession>A0A0G1JP87</accession>
<name>A0A0G1JP87_9BACT</name>
<sequence>MNDDRYIDGVIFKRGCCVICDTPISGGFFCPKHEDRSVQQPSQTAGNAVVRNLKVGTTAYVNPLSVFTSGGRYFIFSNTKTSNWARGTNTTKITRRKDHVEVDRSTIADSQISNYQFNDIKNQDFLPAKFNRTTTTKPQIISDMEIDEAGFTEPHNIFELTKALFVVGTGNVSRRRTQYKTVRIIRREDLYEIDGNTITPDDIEYGMPEDADENGCFLAEII</sequence>
<evidence type="ECO:0000313" key="2">
    <source>
        <dbReference type="Proteomes" id="UP000034835"/>
    </source>
</evidence>
<proteinExistence type="predicted"/>
<gene>
    <name evidence="1" type="ORF">UW68_C0016G0003</name>
</gene>
<comment type="caution">
    <text evidence="1">The sequence shown here is derived from an EMBL/GenBank/DDBJ whole genome shotgun (WGS) entry which is preliminary data.</text>
</comment>
<evidence type="ECO:0000313" key="1">
    <source>
        <dbReference type="EMBL" id="KKT73123.1"/>
    </source>
</evidence>
<protein>
    <submittedName>
        <fullName evidence="1">Uncharacterized protein</fullName>
    </submittedName>
</protein>
<reference evidence="1 2" key="1">
    <citation type="journal article" date="2015" name="Nature">
        <title>rRNA introns, odd ribosomes, and small enigmatic genomes across a large radiation of phyla.</title>
        <authorList>
            <person name="Brown C.T."/>
            <person name="Hug L.A."/>
            <person name="Thomas B.C."/>
            <person name="Sharon I."/>
            <person name="Castelle C.J."/>
            <person name="Singh A."/>
            <person name="Wilkins M.J."/>
            <person name="Williams K.H."/>
            <person name="Banfield J.F."/>
        </authorList>
    </citation>
    <scope>NUCLEOTIDE SEQUENCE [LARGE SCALE GENOMIC DNA]</scope>
</reference>
<organism evidence="1 2">
    <name type="scientific">Candidatus Collierbacteria bacterium GW2011_GWB1_44_6</name>
    <dbReference type="NCBI Taxonomy" id="1618384"/>
    <lineage>
        <taxon>Bacteria</taxon>
        <taxon>Candidatus Collieribacteriota</taxon>
    </lineage>
</organism>